<evidence type="ECO:0000256" key="1">
    <source>
        <dbReference type="SAM" id="MobiDB-lite"/>
    </source>
</evidence>
<feature type="signal peptide" evidence="2">
    <location>
        <begin position="1"/>
        <end position="33"/>
    </location>
</feature>
<evidence type="ECO:0000313" key="3">
    <source>
        <dbReference type="EMBL" id="GHH36909.1"/>
    </source>
</evidence>
<feature type="compositionally biased region" description="Polar residues" evidence="1">
    <location>
        <begin position="215"/>
        <end position="226"/>
    </location>
</feature>
<name>A0ABQ3MJC9_9PSEU</name>
<keyword evidence="4" id="KW-1185">Reference proteome</keyword>
<feature type="region of interest" description="Disordered" evidence="1">
    <location>
        <begin position="246"/>
        <end position="270"/>
    </location>
</feature>
<keyword evidence="2" id="KW-0732">Signal</keyword>
<evidence type="ECO:0000256" key="2">
    <source>
        <dbReference type="SAM" id="SignalP"/>
    </source>
</evidence>
<proteinExistence type="predicted"/>
<organism evidence="3 4">
    <name type="scientific">Lentzea cavernae</name>
    <dbReference type="NCBI Taxonomy" id="2020703"/>
    <lineage>
        <taxon>Bacteria</taxon>
        <taxon>Bacillati</taxon>
        <taxon>Actinomycetota</taxon>
        <taxon>Actinomycetes</taxon>
        <taxon>Pseudonocardiales</taxon>
        <taxon>Pseudonocardiaceae</taxon>
        <taxon>Lentzea</taxon>
    </lineage>
</organism>
<dbReference type="EMBL" id="BNAR01000003">
    <property type="protein sequence ID" value="GHH36909.1"/>
    <property type="molecule type" value="Genomic_DNA"/>
</dbReference>
<sequence>MAGGGVRALLLRTAALGGLTAAAWLLSGTSASASPEEPPAVEITADVTTETPQLREDPAGWAEAFTASVLEKQPPVRIVPPPVVMPPVVTPPVQEPEEQPQDEGPVLDFTGGSQGNTRSGSVSNEAPPEVVAAKAQVRAAKIAAKLAAALPAPPPPPPPAPPVVVPKQAVPLLPDLPVPAPVKTEPAPVSDLTWSAPGPEAPLPTPQQAPVVATASASSGHTDNSGGTRGVLAVLTSHDSLFPATTWSVEERRDGTAPGSIPGLPATSPD</sequence>
<gene>
    <name evidence="3" type="ORF">GCM10017774_24730</name>
</gene>
<reference evidence="4" key="1">
    <citation type="journal article" date="2019" name="Int. J. Syst. Evol. Microbiol.">
        <title>The Global Catalogue of Microorganisms (GCM) 10K type strain sequencing project: providing services to taxonomists for standard genome sequencing and annotation.</title>
        <authorList>
            <consortium name="The Broad Institute Genomics Platform"/>
            <consortium name="The Broad Institute Genome Sequencing Center for Infectious Disease"/>
            <person name="Wu L."/>
            <person name="Ma J."/>
        </authorList>
    </citation>
    <scope>NUCLEOTIDE SEQUENCE [LARGE SCALE GENOMIC DNA]</scope>
    <source>
        <strain evidence="4">CGMCC 4.7367</strain>
    </source>
</reference>
<comment type="caution">
    <text evidence="3">The sequence shown here is derived from an EMBL/GenBank/DDBJ whole genome shotgun (WGS) entry which is preliminary data.</text>
</comment>
<feature type="chain" id="PRO_5045356959" evidence="2">
    <location>
        <begin position="34"/>
        <end position="270"/>
    </location>
</feature>
<protein>
    <submittedName>
        <fullName evidence="3">Uncharacterized protein</fullName>
    </submittedName>
</protein>
<dbReference type="RefSeq" id="WP_191298016.1">
    <property type="nucleotide sequence ID" value="NZ_BNAR01000003.1"/>
</dbReference>
<dbReference type="Proteomes" id="UP000605568">
    <property type="component" value="Unassembled WGS sequence"/>
</dbReference>
<evidence type="ECO:0000313" key="4">
    <source>
        <dbReference type="Proteomes" id="UP000605568"/>
    </source>
</evidence>
<feature type="compositionally biased region" description="Polar residues" evidence="1">
    <location>
        <begin position="115"/>
        <end position="124"/>
    </location>
</feature>
<feature type="region of interest" description="Disordered" evidence="1">
    <location>
        <begin position="88"/>
        <end position="135"/>
    </location>
</feature>
<accession>A0ABQ3MJC9</accession>
<feature type="region of interest" description="Disordered" evidence="1">
    <location>
        <begin position="182"/>
        <end position="229"/>
    </location>
</feature>